<dbReference type="PANTHER" id="PTHR43948:SF14">
    <property type="entry name" value="PROTEIN DNAJ, PUTATIVE-RELATED"/>
    <property type="match status" value="1"/>
</dbReference>
<feature type="domain" description="J" evidence="1">
    <location>
        <begin position="5"/>
        <end position="82"/>
    </location>
</feature>
<dbReference type="PROSITE" id="PS50076">
    <property type="entry name" value="DNAJ_2"/>
    <property type="match status" value="1"/>
</dbReference>
<dbReference type="Gene3D" id="1.10.287.110">
    <property type="entry name" value="DnaJ domain"/>
    <property type="match status" value="1"/>
</dbReference>
<dbReference type="SUPFAM" id="SSF46565">
    <property type="entry name" value="Chaperone J-domain"/>
    <property type="match status" value="1"/>
</dbReference>
<evidence type="ECO:0000313" key="3">
    <source>
        <dbReference type="Proteomes" id="UP000032142"/>
    </source>
</evidence>
<dbReference type="AlphaFoldDB" id="A0A0B0Q2C4"/>
<dbReference type="PANTHER" id="PTHR43948">
    <property type="entry name" value="DNAJ HOMOLOG SUBFAMILY B"/>
    <property type="match status" value="1"/>
</dbReference>
<dbReference type="SMART" id="SM00271">
    <property type="entry name" value="DnaJ"/>
    <property type="match status" value="1"/>
</dbReference>
<dbReference type="CDD" id="cd06257">
    <property type="entry name" value="DnaJ"/>
    <property type="match status" value="1"/>
</dbReference>
<organism evidence="2 3">
    <name type="scientific">Gossypium arboreum</name>
    <name type="common">Tree cotton</name>
    <name type="synonym">Gossypium nanking</name>
    <dbReference type="NCBI Taxonomy" id="29729"/>
    <lineage>
        <taxon>Eukaryota</taxon>
        <taxon>Viridiplantae</taxon>
        <taxon>Streptophyta</taxon>
        <taxon>Embryophyta</taxon>
        <taxon>Tracheophyta</taxon>
        <taxon>Spermatophyta</taxon>
        <taxon>Magnoliopsida</taxon>
        <taxon>eudicotyledons</taxon>
        <taxon>Gunneridae</taxon>
        <taxon>Pentapetalae</taxon>
        <taxon>rosids</taxon>
        <taxon>malvids</taxon>
        <taxon>Malvales</taxon>
        <taxon>Malvaceae</taxon>
        <taxon>Malvoideae</taxon>
        <taxon>Gossypium</taxon>
    </lineage>
</organism>
<accession>A0A0B0Q2C4</accession>
<dbReference type="Proteomes" id="UP000032142">
    <property type="component" value="Unassembled WGS sequence"/>
</dbReference>
<keyword evidence="3" id="KW-1185">Reference proteome</keyword>
<sequence>MQGDEARLLLGFPPNSRPTPSQIKAAYRKKVWESHPDLFPVHEKRSAESKFKLIAEAYTCLQSDLCNDLSSKSKKAGYLRDMTICSFIISFMVATTWDKLLRAAKNCHKRAMVYMFVNQISMLGSVLDDDWLVEAEKQAMQEDEEITYNDVQQFYGDDMDELNSVTIDDDSLDFLDDGSTD</sequence>
<protein>
    <submittedName>
        <fullName evidence="2">Protein CAJ1</fullName>
    </submittedName>
</protein>
<evidence type="ECO:0000259" key="1">
    <source>
        <dbReference type="PROSITE" id="PS50076"/>
    </source>
</evidence>
<dbReference type="GO" id="GO:0051087">
    <property type="term" value="F:protein-folding chaperone binding"/>
    <property type="evidence" value="ECO:0007669"/>
    <property type="project" value="TreeGrafter"/>
</dbReference>
<name>A0A0B0Q2C4_GOSAR</name>
<dbReference type="GO" id="GO:0005634">
    <property type="term" value="C:nucleus"/>
    <property type="evidence" value="ECO:0007669"/>
    <property type="project" value="TreeGrafter"/>
</dbReference>
<dbReference type="GO" id="GO:0005737">
    <property type="term" value="C:cytoplasm"/>
    <property type="evidence" value="ECO:0007669"/>
    <property type="project" value="TreeGrafter"/>
</dbReference>
<dbReference type="GO" id="GO:0051082">
    <property type="term" value="F:unfolded protein binding"/>
    <property type="evidence" value="ECO:0007669"/>
    <property type="project" value="TreeGrafter"/>
</dbReference>
<dbReference type="InterPro" id="IPR036869">
    <property type="entry name" value="J_dom_sf"/>
</dbReference>
<evidence type="ECO:0000313" key="2">
    <source>
        <dbReference type="EMBL" id="KHG30056.1"/>
    </source>
</evidence>
<dbReference type="EMBL" id="KN454029">
    <property type="protein sequence ID" value="KHG30056.1"/>
    <property type="molecule type" value="Genomic_DNA"/>
</dbReference>
<proteinExistence type="predicted"/>
<dbReference type="InterPro" id="IPR001623">
    <property type="entry name" value="DnaJ_domain"/>
</dbReference>
<gene>
    <name evidence="2" type="ORF">F383_11156</name>
</gene>
<reference evidence="3" key="1">
    <citation type="submission" date="2014-09" db="EMBL/GenBank/DDBJ databases">
        <authorList>
            <person name="Mudge J."/>
            <person name="Ramaraj T."/>
            <person name="Lindquist I.E."/>
            <person name="Bharti A.K."/>
            <person name="Sundararajan A."/>
            <person name="Cameron C.T."/>
            <person name="Woodward J.E."/>
            <person name="May G.D."/>
            <person name="Brubaker C."/>
            <person name="Broadhvest J."/>
            <person name="Wilkins T.A."/>
        </authorList>
    </citation>
    <scope>NUCLEOTIDE SEQUENCE</scope>
    <source>
        <strain evidence="3">cv. AKA8401</strain>
    </source>
</reference>
<dbReference type="Pfam" id="PF00226">
    <property type="entry name" value="DnaJ"/>
    <property type="match status" value="1"/>
</dbReference>
<dbReference type="GO" id="GO:0044183">
    <property type="term" value="F:protein folding chaperone"/>
    <property type="evidence" value="ECO:0007669"/>
    <property type="project" value="TreeGrafter"/>
</dbReference>